<evidence type="ECO:0000259" key="3">
    <source>
        <dbReference type="Pfam" id="PF20160"/>
    </source>
</evidence>
<accession>A0A0V0HUW3</accession>
<sequence>MQCLDTLDLSFCNLTDGVLLDLLDSIGQLGALRILDLLDCKRLTQQLDTICVDWRIDWICNSLFQNFSALQHDISASDSLSLRVFTLTGNIPIPRWFDHREVGRSISVKLPENWYVSDNFLGFAVCYSGKLIDAIAHLICYDERPVTRITQKLALSNHSEEFQKSSIHFFLVPLTGLLDKSKANGKTPNDYGRIRIFSTGEMKEFGLRLLYKDKPKIEASCSSSQKQ</sequence>
<dbReference type="InterPro" id="IPR032675">
    <property type="entry name" value="LRR_dom_sf"/>
</dbReference>
<proteinExistence type="predicted"/>
<feature type="domain" description="C-JID" evidence="3">
    <location>
        <begin position="93"/>
        <end position="215"/>
    </location>
</feature>
<dbReference type="Gene3D" id="3.80.10.10">
    <property type="entry name" value="Ribonuclease Inhibitor"/>
    <property type="match status" value="1"/>
</dbReference>
<organism evidence="4">
    <name type="scientific">Solanum chacoense</name>
    <name type="common">Chaco potato</name>
    <dbReference type="NCBI Taxonomy" id="4108"/>
    <lineage>
        <taxon>Eukaryota</taxon>
        <taxon>Viridiplantae</taxon>
        <taxon>Streptophyta</taxon>
        <taxon>Embryophyta</taxon>
        <taxon>Tracheophyta</taxon>
        <taxon>Spermatophyta</taxon>
        <taxon>Magnoliopsida</taxon>
        <taxon>eudicotyledons</taxon>
        <taxon>Gunneridae</taxon>
        <taxon>Pentapetalae</taxon>
        <taxon>asterids</taxon>
        <taxon>lamiids</taxon>
        <taxon>Solanales</taxon>
        <taxon>Solanaceae</taxon>
        <taxon>Solanoideae</taxon>
        <taxon>Solaneae</taxon>
        <taxon>Solanum</taxon>
    </lineage>
</organism>
<name>A0A0V0HUW3_SOLCH</name>
<protein>
    <submittedName>
        <fullName evidence="4">Putative ovule protein</fullName>
    </submittedName>
</protein>
<dbReference type="Pfam" id="PF20160">
    <property type="entry name" value="C-JID"/>
    <property type="match status" value="1"/>
</dbReference>
<evidence type="ECO:0000256" key="2">
    <source>
        <dbReference type="ARBA" id="ARBA00022737"/>
    </source>
</evidence>
<evidence type="ECO:0000313" key="4">
    <source>
        <dbReference type="EMBL" id="JAP24109.1"/>
    </source>
</evidence>
<dbReference type="SUPFAM" id="SSF52047">
    <property type="entry name" value="RNI-like"/>
    <property type="match status" value="1"/>
</dbReference>
<keyword evidence="2" id="KW-0677">Repeat</keyword>
<dbReference type="InterPro" id="IPR045344">
    <property type="entry name" value="C-JID"/>
</dbReference>
<reference evidence="4" key="1">
    <citation type="submission" date="2015-12" db="EMBL/GenBank/DDBJ databases">
        <title>Gene expression during late stages of embryo sac development: a critical building block for successful pollen-pistil interactions.</title>
        <authorList>
            <person name="Liu Y."/>
            <person name="Joly V."/>
            <person name="Sabar M."/>
            <person name="Matton D.P."/>
        </authorList>
    </citation>
    <scope>NUCLEOTIDE SEQUENCE</scope>
</reference>
<evidence type="ECO:0000256" key="1">
    <source>
        <dbReference type="ARBA" id="ARBA00022614"/>
    </source>
</evidence>
<dbReference type="AlphaFoldDB" id="A0A0V0HUW3"/>
<dbReference type="EMBL" id="GEDG01014746">
    <property type="protein sequence ID" value="JAP24109.1"/>
    <property type="molecule type" value="Transcribed_RNA"/>
</dbReference>
<keyword evidence="1" id="KW-0433">Leucine-rich repeat</keyword>